<dbReference type="PROSITE" id="PS51257">
    <property type="entry name" value="PROKAR_LIPOPROTEIN"/>
    <property type="match status" value="1"/>
</dbReference>
<sequence>MEDVQKMRTILSILFLGMAGIFSATSCSSPGSEDVRLNQTDSSEVIQLSLQQLFDVGKGQLNPIYYQDTVMLVTSRISDRKYQVTINGRPTLFLPKSPERSEINWKEPQPIVEVFSFQIPTKDSCNLEIRLPTTGLFYNASAKKGSNHRWNVTVGDPGHYK</sequence>
<gene>
    <name evidence="1" type="ORF">SAMN04488090_2117</name>
</gene>
<evidence type="ECO:0008006" key="3">
    <source>
        <dbReference type="Google" id="ProtNLM"/>
    </source>
</evidence>
<name>A0A1G9PCN2_9BACT</name>
<dbReference type="EMBL" id="FNGS01000004">
    <property type="protein sequence ID" value="SDL96313.1"/>
    <property type="molecule type" value="Genomic_DNA"/>
</dbReference>
<organism evidence="1 2">
    <name type="scientific">Siphonobacter aquaeclarae</name>
    <dbReference type="NCBI Taxonomy" id="563176"/>
    <lineage>
        <taxon>Bacteria</taxon>
        <taxon>Pseudomonadati</taxon>
        <taxon>Bacteroidota</taxon>
        <taxon>Cytophagia</taxon>
        <taxon>Cytophagales</taxon>
        <taxon>Cytophagaceae</taxon>
        <taxon>Siphonobacter</taxon>
    </lineage>
</organism>
<proteinExistence type="predicted"/>
<evidence type="ECO:0000313" key="1">
    <source>
        <dbReference type="EMBL" id="SDL96313.1"/>
    </source>
</evidence>
<keyword evidence="2" id="KW-1185">Reference proteome</keyword>
<dbReference type="Proteomes" id="UP000198901">
    <property type="component" value="Unassembled WGS sequence"/>
</dbReference>
<dbReference type="AlphaFoldDB" id="A0A1G9PCN2"/>
<reference evidence="1 2" key="1">
    <citation type="submission" date="2016-10" db="EMBL/GenBank/DDBJ databases">
        <authorList>
            <person name="de Groot N.N."/>
        </authorList>
    </citation>
    <scope>NUCLEOTIDE SEQUENCE [LARGE SCALE GENOMIC DNA]</scope>
    <source>
        <strain evidence="1 2">DSM 21668</strain>
    </source>
</reference>
<accession>A0A1G9PCN2</accession>
<evidence type="ECO:0000313" key="2">
    <source>
        <dbReference type="Proteomes" id="UP000198901"/>
    </source>
</evidence>
<protein>
    <recommendedName>
        <fullName evidence="3">Lipoprotein</fullName>
    </recommendedName>
</protein>